<evidence type="ECO:0000313" key="1">
    <source>
        <dbReference type="EMBL" id="MBB6105424.1"/>
    </source>
</evidence>
<accession>A0A7W9U1N5</accession>
<dbReference type="Gene3D" id="1.20.120.330">
    <property type="entry name" value="Nucleotidyltransferases domain 2"/>
    <property type="match status" value="1"/>
</dbReference>
<organism evidence="1 2">
    <name type="scientific">Paraburkholderia bannensis</name>
    <dbReference type="NCBI Taxonomy" id="765414"/>
    <lineage>
        <taxon>Bacteria</taxon>
        <taxon>Pseudomonadati</taxon>
        <taxon>Pseudomonadota</taxon>
        <taxon>Betaproteobacteria</taxon>
        <taxon>Burkholderiales</taxon>
        <taxon>Burkholderiaceae</taxon>
        <taxon>Paraburkholderia</taxon>
    </lineage>
</organism>
<keyword evidence="2" id="KW-1185">Reference proteome</keyword>
<name>A0A7W9U1N5_9BURK</name>
<comment type="caution">
    <text evidence="1">The sequence shown here is derived from an EMBL/GenBank/DDBJ whole genome shotgun (WGS) entry which is preliminary data.</text>
</comment>
<gene>
    <name evidence="1" type="ORF">F4827_005291</name>
</gene>
<proteinExistence type="predicted"/>
<sequence length="147" mass="17083">MVSLDDLAAYGIELVKADASELQLRNGTGRLYYVAFHLCDQAGEEHCNPLPTQEGKDKGMHERAYLRLEGHCKEPTISNSRLKIICQKARDMRELRTRADYHLDDKFEYDDAREAQQLLFMIRREFKEVQRQLDSAKKKLSQPPEAK</sequence>
<dbReference type="EMBL" id="JACHBW010000017">
    <property type="protein sequence ID" value="MBB6105424.1"/>
    <property type="molecule type" value="Genomic_DNA"/>
</dbReference>
<dbReference type="Proteomes" id="UP000571554">
    <property type="component" value="Unassembled WGS sequence"/>
</dbReference>
<protein>
    <recommendedName>
        <fullName evidence="3">HEPN domain-containing protein</fullName>
    </recommendedName>
</protein>
<dbReference type="AlphaFoldDB" id="A0A7W9U1N5"/>
<reference evidence="1 2" key="1">
    <citation type="submission" date="2020-08" db="EMBL/GenBank/DDBJ databases">
        <title>Above-ground endophytic microbial communities from plants in different locations in the United States.</title>
        <authorList>
            <person name="Frank C."/>
        </authorList>
    </citation>
    <scope>NUCLEOTIDE SEQUENCE [LARGE SCALE GENOMIC DNA]</scope>
    <source>
        <strain evidence="1 2">WP4_2_2</strain>
    </source>
</reference>
<evidence type="ECO:0000313" key="2">
    <source>
        <dbReference type="Proteomes" id="UP000571554"/>
    </source>
</evidence>
<dbReference type="RefSeq" id="WP_183728786.1">
    <property type="nucleotide sequence ID" value="NZ_JACHBW010000017.1"/>
</dbReference>
<evidence type="ECO:0008006" key="3">
    <source>
        <dbReference type="Google" id="ProtNLM"/>
    </source>
</evidence>